<dbReference type="RefSeq" id="XP_067713116.1">
    <property type="nucleotide sequence ID" value="XM_067857015.1"/>
</dbReference>
<evidence type="ECO:0000313" key="3">
    <source>
        <dbReference type="Proteomes" id="UP001497744"/>
    </source>
</evidence>
<name>A0AAV4LMB8_BABCB</name>
<proteinExistence type="predicted"/>
<sequence length="171" mass="19008">MVSEKNSLKEVPENLKETIDWVLRVTGLNKQADTKKDPDVINALANKLLLLLNDVTLDEGNVKNLLSGDIDGHSANKPIEFLGRGLKNLIEPLKAIGKEGYENSYKNSGPIRKSSIDEDIASIFLGIIPLLFFGLSFIYWMCQGQWSNKKHSDAPIQKLINKVGFTGQLNN</sequence>
<evidence type="ECO:0000313" key="2">
    <source>
        <dbReference type="EMBL" id="GIX61045.1"/>
    </source>
</evidence>
<feature type="transmembrane region" description="Helical" evidence="1">
    <location>
        <begin position="120"/>
        <end position="142"/>
    </location>
</feature>
<keyword evidence="1" id="KW-0812">Transmembrane</keyword>
<dbReference type="EMBL" id="BPLF01000001">
    <property type="protein sequence ID" value="GIX61045.1"/>
    <property type="molecule type" value="Genomic_DNA"/>
</dbReference>
<protein>
    <submittedName>
        <fullName evidence="2">Variant erythrocyte surface antigen-1, alpha subunit</fullName>
    </submittedName>
</protein>
<dbReference type="Proteomes" id="UP001497744">
    <property type="component" value="Unassembled WGS sequence"/>
</dbReference>
<reference evidence="2 3" key="1">
    <citation type="submission" date="2021-06" db="EMBL/GenBank/DDBJ databases">
        <title>Genome sequence of Babesia caballi.</title>
        <authorList>
            <person name="Yamagishi J."/>
            <person name="Kidaka T."/>
            <person name="Ochi A."/>
        </authorList>
    </citation>
    <scope>NUCLEOTIDE SEQUENCE [LARGE SCALE GENOMIC DNA]</scope>
    <source>
        <strain evidence="2">USDA-D6B2</strain>
    </source>
</reference>
<keyword evidence="3" id="KW-1185">Reference proteome</keyword>
<gene>
    <name evidence="2" type="ORF">BcabD6B2_04800</name>
</gene>
<evidence type="ECO:0000256" key="1">
    <source>
        <dbReference type="SAM" id="Phobius"/>
    </source>
</evidence>
<dbReference type="GeneID" id="94192528"/>
<keyword evidence="1" id="KW-1133">Transmembrane helix</keyword>
<dbReference type="AlphaFoldDB" id="A0AAV4LMB8"/>
<accession>A0AAV4LMB8</accession>
<comment type="caution">
    <text evidence="2">The sequence shown here is derived from an EMBL/GenBank/DDBJ whole genome shotgun (WGS) entry which is preliminary data.</text>
</comment>
<organism evidence="2 3">
    <name type="scientific">Babesia caballi</name>
    <dbReference type="NCBI Taxonomy" id="5871"/>
    <lineage>
        <taxon>Eukaryota</taxon>
        <taxon>Sar</taxon>
        <taxon>Alveolata</taxon>
        <taxon>Apicomplexa</taxon>
        <taxon>Aconoidasida</taxon>
        <taxon>Piroplasmida</taxon>
        <taxon>Babesiidae</taxon>
        <taxon>Babesia</taxon>
    </lineage>
</organism>
<keyword evidence="1" id="KW-0472">Membrane</keyword>